<dbReference type="InterPro" id="IPR047177">
    <property type="entry name" value="Pept_M20A"/>
</dbReference>
<dbReference type="Gene3D" id="3.40.630.10">
    <property type="entry name" value="Zn peptidases"/>
    <property type="match status" value="1"/>
</dbReference>
<evidence type="ECO:0000256" key="3">
    <source>
        <dbReference type="ARBA" id="ARBA00022723"/>
    </source>
</evidence>
<dbReference type="PANTHER" id="PTHR45962:SF1">
    <property type="entry name" value="N-FATTY-ACYL-AMINO ACID SYNTHASE_HYDROLASE PM20D1"/>
    <property type="match status" value="1"/>
</dbReference>
<keyword evidence="5 7" id="KW-0862">Zinc</keyword>
<keyword evidence="2" id="KW-0645">Protease</keyword>
<keyword evidence="3 7" id="KW-0479">Metal-binding</keyword>
<keyword evidence="8" id="KW-0732">Signal</keyword>
<dbReference type="InterPro" id="IPR017141">
    <property type="entry name" value="Pept_M20_carboxypep"/>
</dbReference>
<dbReference type="PIRSF" id="PIRSF037217">
    <property type="entry name" value="Carboxypeptidase_S"/>
    <property type="match status" value="1"/>
</dbReference>
<evidence type="ECO:0000256" key="6">
    <source>
        <dbReference type="PIRSR" id="PIRSR037217-1"/>
    </source>
</evidence>
<dbReference type="SUPFAM" id="SSF55031">
    <property type="entry name" value="Bacterial exopeptidase dimerisation domain"/>
    <property type="match status" value="1"/>
</dbReference>
<dbReference type="Gene3D" id="3.30.70.360">
    <property type="match status" value="1"/>
</dbReference>
<evidence type="ECO:0000256" key="8">
    <source>
        <dbReference type="SAM" id="SignalP"/>
    </source>
</evidence>
<evidence type="ECO:0000313" key="11">
    <source>
        <dbReference type="Proteomes" id="UP000777482"/>
    </source>
</evidence>
<feature type="binding site" evidence="7">
    <location>
        <position position="544"/>
    </location>
    <ligand>
        <name>Zn(2+)</name>
        <dbReference type="ChEBI" id="CHEBI:29105"/>
        <label>1</label>
    </ligand>
</feature>
<comment type="caution">
    <text evidence="10">The sequence shown here is derived from an EMBL/GenBank/DDBJ whole genome shotgun (WGS) entry which is preliminary data.</text>
</comment>
<feature type="binding site" evidence="7">
    <location>
        <position position="252"/>
    </location>
    <ligand>
        <name>Zn(2+)</name>
        <dbReference type="ChEBI" id="CHEBI:29105"/>
        <label>1</label>
    </ligand>
</feature>
<evidence type="ECO:0000256" key="7">
    <source>
        <dbReference type="PIRSR" id="PIRSR037217-2"/>
    </source>
</evidence>
<dbReference type="CDD" id="cd05674">
    <property type="entry name" value="M20_yscS"/>
    <property type="match status" value="1"/>
</dbReference>
<feature type="active site" evidence="6">
    <location>
        <position position="183"/>
    </location>
</feature>
<dbReference type="Pfam" id="PF07687">
    <property type="entry name" value="M20_dimer"/>
    <property type="match status" value="1"/>
</dbReference>
<dbReference type="InterPro" id="IPR011650">
    <property type="entry name" value="Peptidase_M20_dimer"/>
</dbReference>
<evidence type="ECO:0000259" key="9">
    <source>
        <dbReference type="Pfam" id="PF07687"/>
    </source>
</evidence>
<dbReference type="GO" id="GO:0046872">
    <property type="term" value="F:metal ion binding"/>
    <property type="evidence" value="ECO:0007669"/>
    <property type="project" value="UniProtKB-KW"/>
</dbReference>
<keyword evidence="11" id="KW-1185">Reference proteome</keyword>
<accession>A0A9P7B679</accession>
<evidence type="ECO:0000256" key="1">
    <source>
        <dbReference type="ARBA" id="ARBA00006247"/>
    </source>
</evidence>
<feature type="binding site" evidence="7">
    <location>
        <position position="181"/>
    </location>
    <ligand>
        <name>Zn(2+)</name>
        <dbReference type="ChEBI" id="CHEBI:29105"/>
        <label>2</label>
    </ligand>
</feature>
<dbReference type="GO" id="GO:0004181">
    <property type="term" value="F:metallocarboxypeptidase activity"/>
    <property type="evidence" value="ECO:0007669"/>
    <property type="project" value="InterPro"/>
</dbReference>
<feature type="chain" id="PRO_5040176465" description="Peptidase M20 dimerisation domain-containing protein" evidence="8">
    <location>
        <begin position="35"/>
        <end position="575"/>
    </location>
</feature>
<dbReference type="Gene3D" id="1.10.150.900">
    <property type="match status" value="1"/>
</dbReference>
<sequence>MSQPGNRAAPAATAGGPSSRRLTLLALVVPLALAFFGSPDTASILPASVHSFVQELTSSFDLKSLNTVVPACPSQPPARDIGPDWTPLDEPGYKTLAVERLVGAIRTRTETFDDYGTPYTDPRFDKFAAFHDYLESSFPSVFATLQVEKPQKFGLLVTYAGKKGHAALGAAALKPIVLMAHQDTVPVDPGTVPEWEHPPFSGHLDEAGWIWGRGAIDCKNTLVGILAAFERLLKEGFVPDRDIILSSSFDEEIGGFRAARHIAAALEERYGRNGVAMIVDEGFGGIVNVFDRTFAMFAVAEKGAVSLQLDVASPGGHSSMPPKYTSIGVLAKLISALEDNADQPALRLGSPKVGELQCYAEHGKMGTLFRKSIQSPVLWPYVARQLSKRDKLSQAALHTTQAVDLIHGGVKLNALPESATAMINYRIEYTSSVNATIEHTSSVIEPIVKKLGLAYDKLGSKSNVTQNVVRLSVVEHSAYEPAPITRTEGPTWDLMVGTAKHLWPGAIAGPTGMMANTDTKHSWNLTRNIYRFVPATIDQVKGFHTINEAVHTDAHLSAIRFFYKLIRNTEGWTYD</sequence>
<feature type="binding site" evidence="7">
    <location>
        <position position="280"/>
    </location>
    <ligand>
        <name>Zn(2+)</name>
        <dbReference type="ChEBI" id="CHEBI:29105"/>
        <label>2</label>
    </ligand>
</feature>
<dbReference type="EMBL" id="PUHQ01000039">
    <property type="protein sequence ID" value="KAG0660965.1"/>
    <property type="molecule type" value="Genomic_DNA"/>
</dbReference>
<dbReference type="InterPro" id="IPR002933">
    <property type="entry name" value="Peptidase_M20"/>
</dbReference>
<dbReference type="Pfam" id="PF01546">
    <property type="entry name" value="Peptidase_M20"/>
    <property type="match status" value="1"/>
</dbReference>
<dbReference type="AlphaFoldDB" id="A0A9P7B679"/>
<feature type="domain" description="Peptidase M20 dimerisation" evidence="9">
    <location>
        <begin position="299"/>
        <end position="439"/>
    </location>
</feature>
<reference evidence="10 11" key="1">
    <citation type="submission" date="2020-11" db="EMBL/GenBank/DDBJ databases">
        <title>Kefir isolates.</title>
        <authorList>
            <person name="Marcisauskas S."/>
            <person name="Kim Y."/>
            <person name="Blasche S."/>
        </authorList>
    </citation>
    <scope>NUCLEOTIDE SEQUENCE [LARGE SCALE GENOMIC DNA]</scope>
    <source>
        <strain evidence="10 11">KR</strain>
    </source>
</reference>
<protein>
    <recommendedName>
        <fullName evidence="9">Peptidase M20 dimerisation domain-containing protein</fullName>
    </recommendedName>
</protein>
<gene>
    <name evidence="10" type="ORF">C6P46_004238</name>
</gene>
<feature type="binding site" evidence="7">
    <location>
        <position position="217"/>
    </location>
    <ligand>
        <name>Zn(2+)</name>
        <dbReference type="ChEBI" id="CHEBI:29105"/>
        <label>2</label>
    </ligand>
</feature>
<comment type="similarity">
    <text evidence="1">Belongs to the peptidase M20A family.</text>
</comment>
<feature type="signal peptide" evidence="8">
    <location>
        <begin position="1"/>
        <end position="34"/>
    </location>
</feature>
<dbReference type="GO" id="GO:0051603">
    <property type="term" value="P:proteolysis involved in protein catabolic process"/>
    <property type="evidence" value="ECO:0007669"/>
    <property type="project" value="TreeGrafter"/>
</dbReference>
<organism evidence="10 11">
    <name type="scientific">Rhodotorula mucilaginosa</name>
    <name type="common">Yeast</name>
    <name type="synonym">Rhodotorula rubra</name>
    <dbReference type="NCBI Taxonomy" id="5537"/>
    <lineage>
        <taxon>Eukaryota</taxon>
        <taxon>Fungi</taxon>
        <taxon>Dikarya</taxon>
        <taxon>Basidiomycota</taxon>
        <taxon>Pucciniomycotina</taxon>
        <taxon>Microbotryomycetes</taxon>
        <taxon>Sporidiobolales</taxon>
        <taxon>Sporidiobolaceae</taxon>
        <taxon>Rhodotorula</taxon>
    </lineage>
</organism>
<feature type="active site" description="Proton acceptor" evidence="6">
    <location>
        <position position="251"/>
    </location>
</feature>
<dbReference type="OrthoDB" id="3064516at2759"/>
<evidence type="ECO:0000256" key="2">
    <source>
        <dbReference type="ARBA" id="ARBA00022670"/>
    </source>
</evidence>
<proteinExistence type="inferred from homology"/>
<dbReference type="InterPro" id="IPR036264">
    <property type="entry name" value="Bact_exopeptidase_dim_dom"/>
</dbReference>
<dbReference type="GO" id="GO:0000328">
    <property type="term" value="C:fungal-type vacuole lumen"/>
    <property type="evidence" value="ECO:0007669"/>
    <property type="project" value="TreeGrafter"/>
</dbReference>
<dbReference type="SUPFAM" id="SSF53187">
    <property type="entry name" value="Zn-dependent exopeptidases"/>
    <property type="match status" value="1"/>
</dbReference>
<feature type="binding site" evidence="7">
    <location>
        <position position="217"/>
    </location>
    <ligand>
        <name>Zn(2+)</name>
        <dbReference type="ChEBI" id="CHEBI:29105"/>
        <label>1</label>
    </ligand>
</feature>
<evidence type="ECO:0000256" key="5">
    <source>
        <dbReference type="ARBA" id="ARBA00022833"/>
    </source>
</evidence>
<name>A0A9P7B679_RHOMI</name>
<evidence type="ECO:0000313" key="10">
    <source>
        <dbReference type="EMBL" id="KAG0660965.1"/>
    </source>
</evidence>
<keyword evidence="4" id="KW-0378">Hydrolase</keyword>
<dbReference type="PANTHER" id="PTHR45962">
    <property type="entry name" value="N-FATTY-ACYL-AMINO ACID SYNTHASE/HYDROLASE PM20D1"/>
    <property type="match status" value="1"/>
</dbReference>
<dbReference type="Proteomes" id="UP000777482">
    <property type="component" value="Unassembled WGS sequence"/>
</dbReference>
<evidence type="ECO:0000256" key="4">
    <source>
        <dbReference type="ARBA" id="ARBA00022801"/>
    </source>
</evidence>